<sequence>MLTSLQNPLVKQIRKLHRAKERRNLDLLLLEGTHLVATACELERSLVEVCATPEWQERYPHLWLRASARAQRAESVAPEVLVKLATTVNPDGVVATARRSQLHRVPSPAIDLGIAAERLQDPGNLGTTIRTAVAAEVGGLWLSADSVDPDSPKVLRASAGAWLTLPIAVAADVGAVVRAFQQQGGQAIATLPRAKRTYWDVDLRGPTLILLGNEGAGLSAELSELADVQACIPIAPGVESLNAATAAALLLFEVRRQRCSAKDRAASD</sequence>
<evidence type="ECO:0000256" key="3">
    <source>
        <dbReference type="ARBA" id="ARBA00022679"/>
    </source>
</evidence>
<dbReference type="Gene3D" id="3.40.1280.10">
    <property type="match status" value="1"/>
</dbReference>
<name>U5DJ30_9CHRO</name>
<dbReference type="Pfam" id="PF22435">
    <property type="entry name" value="MRM3-like_sub_bind"/>
    <property type="match status" value="1"/>
</dbReference>
<dbReference type="GO" id="GO:0005737">
    <property type="term" value="C:cytoplasm"/>
    <property type="evidence" value="ECO:0007669"/>
    <property type="project" value="UniProtKB-ARBA"/>
</dbReference>
<dbReference type="Proteomes" id="UP000016960">
    <property type="component" value="Unassembled WGS sequence"/>
</dbReference>
<dbReference type="PANTHER" id="PTHR43191">
    <property type="entry name" value="RRNA METHYLTRANSFERASE 3"/>
    <property type="match status" value="1"/>
</dbReference>
<dbReference type="InterPro" id="IPR013123">
    <property type="entry name" value="SpoU_subst-bd"/>
</dbReference>
<feature type="domain" description="RNA 2-O ribose methyltransferase substrate binding" evidence="4">
    <location>
        <begin position="29"/>
        <end position="103"/>
    </location>
</feature>
<dbReference type="STRING" id="582515.KR51_00025010"/>
<dbReference type="OrthoDB" id="9794400at2"/>
<comment type="caution">
    <text evidence="5">The sequence shown here is derived from an EMBL/GenBank/DDBJ whole genome shotgun (WGS) entry which is preliminary data.</text>
</comment>
<keyword evidence="2 5" id="KW-0489">Methyltransferase</keyword>
<dbReference type="SMART" id="SM00967">
    <property type="entry name" value="SpoU_sub_bind"/>
    <property type="match status" value="1"/>
</dbReference>
<dbReference type="GO" id="GO:0032259">
    <property type="term" value="P:methylation"/>
    <property type="evidence" value="ECO:0007669"/>
    <property type="project" value="UniProtKB-KW"/>
</dbReference>
<evidence type="ECO:0000259" key="4">
    <source>
        <dbReference type="SMART" id="SM00967"/>
    </source>
</evidence>
<dbReference type="InParanoid" id="U5DJ30"/>
<dbReference type="FunCoup" id="U5DJ30">
    <property type="interactions" value="340"/>
</dbReference>
<keyword evidence="3" id="KW-0808">Transferase</keyword>
<dbReference type="RefSeq" id="WP_022607799.1">
    <property type="nucleotide sequence ID" value="NZ_ASSJ01000062.1"/>
</dbReference>
<dbReference type="PANTHER" id="PTHR43191:SF2">
    <property type="entry name" value="RRNA METHYLTRANSFERASE 3, MITOCHONDRIAL"/>
    <property type="match status" value="1"/>
</dbReference>
<dbReference type="InterPro" id="IPR053888">
    <property type="entry name" value="MRM3-like_sub_bind"/>
</dbReference>
<dbReference type="GO" id="GO:0003723">
    <property type="term" value="F:RNA binding"/>
    <property type="evidence" value="ECO:0007669"/>
    <property type="project" value="InterPro"/>
</dbReference>
<dbReference type="AlphaFoldDB" id="U5DJ30"/>
<dbReference type="EMBL" id="ASSJ01000062">
    <property type="protein sequence ID" value="ERN40942.1"/>
    <property type="molecule type" value="Genomic_DNA"/>
</dbReference>
<dbReference type="PATRIC" id="fig|582515.4.peg.2819"/>
<dbReference type="SUPFAM" id="SSF75217">
    <property type="entry name" value="alpha/beta knot"/>
    <property type="match status" value="1"/>
</dbReference>
<dbReference type="InterPro" id="IPR001537">
    <property type="entry name" value="SpoU_MeTrfase"/>
</dbReference>
<gene>
    <name evidence="5" type="ORF">KR51_00025010</name>
</gene>
<dbReference type="Pfam" id="PF00588">
    <property type="entry name" value="SpoU_methylase"/>
    <property type="match status" value="1"/>
</dbReference>
<dbReference type="SUPFAM" id="SSF55315">
    <property type="entry name" value="L30e-like"/>
    <property type="match status" value="1"/>
</dbReference>
<dbReference type="GO" id="GO:0006396">
    <property type="term" value="P:RNA processing"/>
    <property type="evidence" value="ECO:0007669"/>
    <property type="project" value="InterPro"/>
</dbReference>
<keyword evidence="6" id="KW-1185">Reference proteome</keyword>
<accession>U5DJ30</accession>
<dbReference type="InterPro" id="IPR029026">
    <property type="entry name" value="tRNA_m1G_MTases_N"/>
</dbReference>
<organism evidence="5 6">
    <name type="scientific">Rubidibacter lacunae KORDI 51-2</name>
    <dbReference type="NCBI Taxonomy" id="582515"/>
    <lineage>
        <taxon>Bacteria</taxon>
        <taxon>Bacillati</taxon>
        <taxon>Cyanobacteriota</taxon>
        <taxon>Cyanophyceae</taxon>
        <taxon>Oscillatoriophycideae</taxon>
        <taxon>Chroococcales</taxon>
        <taxon>Aphanothecaceae</taxon>
        <taxon>Rubidibacter</taxon>
    </lineage>
</organism>
<dbReference type="InterPro" id="IPR029064">
    <property type="entry name" value="Ribosomal_eL30-like_sf"/>
</dbReference>
<proteinExistence type="inferred from homology"/>
<dbReference type="CDD" id="cd18095">
    <property type="entry name" value="SpoU-like_rRNA-MTase"/>
    <property type="match status" value="1"/>
</dbReference>
<dbReference type="GO" id="GO:0008173">
    <property type="term" value="F:RNA methyltransferase activity"/>
    <property type="evidence" value="ECO:0007669"/>
    <property type="project" value="InterPro"/>
</dbReference>
<reference evidence="5 6" key="1">
    <citation type="submission" date="2013-05" db="EMBL/GenBank/DDBJ databases">
        <title>Draft genome sequence of Rubidibacter lacunae KORDI 51-2.</title>
        <authorList>
            <person name="Choi D.H."/>
            <person name="Noh J.H."/>
            <person name="Kwon K.-K."/>
            <person name="Lee J.-H."/>
            <person name="Ryu J.-Y."/>
        </authorList>
    </citation>
    <scope>NUCLEOTIDE SEQUENCE [LARGE SCALE GENOMIC DNA]</scope>
    <source>
        <strain evidence="5 6">KORDI 51-2</strain>
    </source>
</reference>
<dbReference type="eggNOG" id="COG0566">
    <property type="taxonomic scope" value="Bacteria"/>
</dbReference>
<dbReference type="InterPro" id="IPR051259">
    <property type="entry name" value="rRNA_Methyltransferase"/>
</dbReference>
<dbReference type="InterPro" id="IPR029028">
    <property type="entry name" value="Alpha/beta_knot_MTases"/>
</dbReference>
<protein>
    <submittedName>
        <fullName evidence="5">rRNA methylase</fullName>
    </submittedName>
</protein>
<evidence type="ECO:0000313" key="6">
    <source>
        <dbReference type="Proteomes" id="UP000016960"/>
    </source>
</evidence>
<evidence type="ECO:0000256" key="1">
    <source>
        <dbReference type="ARBA" id="ARBA00007228"/>
    </source>
</evidence>
<comment type="similarity">
    <text evidence="1">Belongs to the class IV-like SAM-binding methyltransferase superfamily. RNA methyltransferase TrmH family.</text>
</comment>
<dbReference type="Gene3D" id="3.30.1330.30">
    <property type="match status" value="1"/>
</dbReference>
<evidence type="ECO:0000313" key="5">
    <source>
        <dbReference type="EMBL" id="ERN40942.1"/>
    </source>
</evidence>
<evidence type="ECO:0000256" key="2">
    <source>
        <dbReference type="ARBA" id="ARBA00022603"/>
    </source>
</evidence>